<protein>
    <submittedName>
        <fullName evidence="3">Uncharacterized protein</fullName>
    </submittedName>
</protein>
<proteinExistence type="predicted"/>
<organism evidence="3 4">
    <name type="scientific">Dreissena polymorpha</name>
    <name type="common">Zebra mussel</name>
    <name type="synonym">Mytilus polymorpha</name>
    <dbReference type="NCBI Taxonomy" id="45954"/>
    <lineage>
        <taxon>Eukaryota</taxon>
        <taxon>Metazoa</taxon>
        <taxon>Spiralia</taxon>
        <taxon>Lophotrochozoa</taxon>
        <taxon>Mollusca</taxon>
        <taxon>Bivalvia</taxon>
        <taxon>Autobranchia</taxon>
        <taxon>Heteroconchia</taxon>
        <taxon>Euheterodonta</taxon>
        <taxon>Imparidentia</taxon>
        <taxon>Neoheterodontei</taxon>
        <taxon>Myida</taxon>
        <taxon>Dreissenoidea</taxon>
        <taxon>Dreissenidae</taxon>
        <taxon>Dreissena</taxon>
    </lineage>
</organism>
<feature type="transmembrane region" description="Helical" evidence="2">
    <location>
        <begin position="208"/>
        <end position="231"/>
    </location>
</feature>
<accession>A0A9D4J6K9</accession>
<keyword evidence="2" id="KW-0812">Transmembrane</keyword>
<evidence type="ECO:0000313" key="4">
    <source>
        <dbReference type="Proteomes" id="UP000828390"/>
    </source>
</evidence>
<reference evidence="3" key="1">
    <citation type="journal article" date="2019" name="bioRxiv">
        <title>The Genome of the Zebra Mussel, Dreissena polymorpha: A Resource for Invasive Species Research.</title>
        <authorList>
            <person name="McCartney M.A."/>
            <person name="Auch B."/>
            <person name="Kono T."/>
            <person name="Mallez S."/>
            <person name="Zhang Y."/>
            <person name="Obille A."/>
            <person name="Becker A."/>
            <person name="Abrahante J.E."/>
            <person name="Garbe J."/>
            <person name="Badalamenti J.P."/>
            <person name="Herman A."/>
            <person name="Mangelson H."/>
            <person name="Liachko I."/>
            <person name="Sullivan S."/>
            <person name="Sone E.D."/>
            <person name="Koren S."/>
            <person name="Silverstein K.A.T."/>
            <person name="Beckman K.B."/>
            <person name="Gohl D.M."/>
        </authorList>
    </citation>
    <scope>NUCLEOTIDE SEQUENCE</scope>
    <source>
        <strain evidence="3">Duluth1</strain>
        <tissue evidence="3">Whole animal</tissue>
    </source>
</reference>
<comment type="caution">
    <text evidence="3">The sequence shown here is derived from an EMBL/GenBank/DDBJ whole genome shotgun (WGS) entry which is preliminary data.</text>
</comment>
<keyword evidence="2" id="KW-1133">Transmembrane helix</keyword>
<name>A0A9D4J6K9_DREPO</name>
<evidence type="ECO:0000256" key="2">
    <source>
        <dbReference type="SAM" id="Phobius"/>
    </source>
</evidence>
<reference evidence="3" key="2">
    <citation type="submission" date="2020-11" db="EMBL/GenBank/DDBJ databases">
        <authorList>
            <person name="McCartney M.A."/>
            <person name="Auch B."/>
            <person name="Kono T."/>
            <person name="Mallez S."/>
            <person name="Becker A."/>
            <person name="Gohl D.M."/>
            <person name="Silverstein K.A.T."/>
            <person name="Koren S."/>
            <person name="Bechman K.B."/>
            <person name="Herman A."/>
            <person name="Abrahante J.E."/>
            <person name="Garbe J."/>
        </authorList>
    </citation>
    <scope>NUCLEOTIDE SEQUENCE</scope>
    <source>
        <strain evidence="3">Duluth1</strain>
        <tissue evidence="3">Whole animal</tissue>
    </source>
</reference>
<gene>
    <name evidence="3" type="ORF">DPMN_150712</name>
</gene>
<evidence type="ECO:0000313" key="3">
    <source>
        <dbReference type="EMBL" id="KAH3797137.1"/>
    </source>
</evidence>
<dbReference type="EMBL" id="JAIWYP010000007">
    <property type="protein sequence ID" value="KAH3797137.1"/>
    <property type="molecule type" value="Genomic_DNA"/>
</dbReference>
<evidence type="ECO:0000256" key="1">
    <source>
        <dbReference type="SAM" id="MobiDB-lite"/>
    </source>
</evidence>
<feature type="region of interest" description="Disordered" evidence="1">
    <location>
        <begin position="241"/>
        <end position="260"/>
    </location>
</feature>
<dbReference type="Proteomes" id="UP000828390">
    <property type="component" value="Unassembled WGS sequence"/>
</dbReference>
<dbReference type="AlphaFoldDB" id="A0A9D4J6K9"/>
<keyword evidence="2" id="KW-0472">Membrane</keyword>
<keyword evidence="4" id="KW-1185">Reference proteome</keyword>
<sequence>MKKLSLDQQAKQGSLKGEKAPEVQYRCSKTGSFEVICQAGSCHCLNATSGDPVGSAIRGALESVDCTETQMKTKPKSVKVRLTVAKDKKLADFSAQARQEIIDKIKREMEKKAPGSNVTVVLRDGSILADVTVESTGQSDVEGVDINSAAESFIAEANINGIELTVGGETFSTETGTASLTEIVVENPVTERPSERDDNDDKNRRNRIIIIVVVVVGGSALIAIGIGIYCYKKANKSKNMQPFSDIQGKNNPVYNNEVQN</sequence>